<proteinExistence type="inferred from homology"/>
<accession>A0A665TR33</accession>
<dbReference type="Proteomes" id="UP000472264">
    <property type="component" value="Chromosome 3"/>
</dbReference>
<dbReference type="AlphaFoldDB" id="A0A665TR33"/>
<evidence type="ECO:0000259" key="7">
    <source>
        <dbReference type="SMART" id="SM01372"/>
    </source>
</evidence>
<dbReference type="InterPro" id="IPR036390">
    <property type="entry name" value="WH_DNA-bd_sf"/>
</dbReference>
<sequence>NRMSHSTSFRSQSTKIYFQSLRSLNMLTLKFVNLLQEAEGGILDLKDAVRILAVGQKRRIYDITNVLEGIGLIMKISKRRVKWMGTMPGENTHELTTRLKELAAELDDLEQKELMLDQQRLWVEQSIRNTIEDCSKYLFHTCLNLEHIDFQQFPLYAFYKQVAIKYCRAA</sequence>
<dbReference type="InterPro" id="IPR037241">
    <property type="entry name" value="E2F-DP_heterodim"/>
</dbReference>
<evidence type="ECO:0000256" key="2">
    <source>
        <dbReference type="ARBA" id="ARBA00023015"/>
    </source>
</evidence>
<feature type="coiled-coil region" evidence="6">
    <location>
        <begin position="92"/>
        <end position="119"/>
    </location>
</feature>
<dbReference type="Pfam" id="PF02319">
    <property type="entry name" value="WHD_E2F_TDP"/>
    <property type="match status" value="1"/>
</dbReference>
<dbReference type="GO" id="GO:0000981">
    <property type="term" value="F:DNA-binding transcription factor activity, RNA polymerase II-specific"/>
    <property type="evidence" value="ECO:0007669"/>
    <property type="project" value="TreeGrafter"/>
</dbReference>
<comment type="similarity">
    <text evidence="1 5">Belongs to the E2F/DP family.</text>
</comment>
<dbReference type="InterPro" id="IPR036388">
    <property type="entry name" value="WH-like_DNA-bd_sf"/>
</dbReference>
<feature type="domain" description="E2F/DP family winged-helix DNA-binding" evidence="7">
    <location>
        <begin position="19"/>
        <end position="85"/>
    </location>
</feature>
<dbReference type="OMA" id="KRWVEQS"/>
<dbReference type="PANTHER" id="PTHR12081:SF18">
    <property type="entry name" value="TRANSCRIPTION FACTOR E2F2-RELATED"/>
    <property type="match status" value="1"/>
</dbReference>
<evidence type="ECO:0000256" key="4">
    <source>
        <dbReference type="ARBA" id="ARBA00023163"/>
    </source>
</evidence>
<organism evidence="8 9">
    <name type="scientific">Echeneis naucrates</name>
    <name type="common">Live sharksucker</name>
    <dbReference type="NCBI Taxonomy" id="173247"/>
    <lineage>
        <taxon>Eukaryota</taxon>
        <taxon>Metazoa</taxon>
        <taxon>Chordata</taxon>
        <taxon>Craniata</taxon>
        <taxon>Vertebrata</taxon>
        <taxon>Euteleostomi</taxon>
        <taxon>Actinopterygii</taxon>
        <taxon>Neopterygii</taxon>
        <taxon>Teleostei</taxon>
        <taxon>Neoteleostei</taxon>
        <taxon>Acanthomorphata</taxon>
        <taxon>Carangaria</taxon>
        <taxon>Carangiformes</taxon>
        <taxon>Echeneidae</taxon>
        <taxon>Echeneis</taxon>
    </lineage>
</organism>
<dbReference type="InParanoid" id="A0A665TR33"/>
<evidence type="ECO:0000313" key="9">
    <source>
        <dbReference type="Proteomes" id="UP000472264"/>
    </source>
</evidence>
<comment type="subcellular location">
    <subcellularLocation>
        <location evidence="5">Nucleus</location>
    </subcellularLocation>
</comment>
<dbReference type="SUPFAM" id="SSF144074">
    <property type="entry name" value="E2F-DP heterodimerization region"/>
    <property type="match status" value="1"/>
</dbReference>
<keyword evidence="4 5" id="KW-0804">Transcription</keyword>
<keyword evidence="5" id="KW-0539">Nucleus</keyword>
<evidence type="ECO:0000313" key="8">
    <source>
        <dbReference type="Ensembl" id="ENSENLP00000005826.1"/>
    </source>
</evidence>
<evidence type="ECO:0000256" key="5">
    <source>
        <dbReference type="RuleBase" id="RU003796"/>
    </source>
</evidence>
<reference evidence="8" key="3">
    <citation type="submission" date="2025-09" db="UniProtKB">
        <authorList>
            <consortium name="Ensembl"/>
        </authorList>
    </citation>
    <scope>IDENTIFICATION</scope>
</reference>
<evidence type="ECO:0000256" key="3">
    <source>
        <dbReference type="ARBA" id="ARBA00023125"/>
    </source>
</evidence>
<keyword evidence="2 5" id="KW-0805">Transcription regulation</keyword>
<dbReference type="SMART" id="SM01372">
    <property type="entry name" value="E2F_TDP"/>
    <property type="match status" value="1"/>
</dbReference>
<dbReference type="GO" id="GO:0000978">
    <property type="term" value="F:RNA polymerase II cis-regulatory region sequence-specific DNA binding"/>
    <property type="evidence" value="ECO:0007669"/>
    <property type="project" value="InterPro"/>
</dbReference>
<dbReference type="InterPro" id="IPR003316">
    <property type="entry name" value="E2F_WHTH_DNA-bd_dom"/>
</dbReference>
<dbReference type="FunFam" id="1.10.10.10:FF:000008">
    <property type="entry name" value="E2F transcription factor 1"/>
    <property type="match status" value="1"/>
</dbReference>
<protein>
    <recommendedName>
        <fullName evidence="7">E2F/DP family winged-helix DNA-binding domain-containing protein</fullName>
    </recommendedName>
</protein>
<reference evidence="8" key="2">
    <citation type="submission" date="2025-08" db="UniProtKB">
        <authorList>
            <consortium name="Ensembl"/>
        </authorList>
    </citation>
    <scope>IDENTIFICATION</scope>
</reference>
<dbReference type="SUPFAM" id="SSF46785">
    <property type="entry name" value="Winged helix' DNA-binding domain"/>
    <property type="match status" value="1"/>
</dbReference>
<evidence type="ECO:0000256" key="1">
    <source>
        <dbReference type="ARBA" id="ARBA00010940"/>
    </source>
</evidence>
<reference evidence="8" key="1">
    <citation type="submission" date="2021-04" db="EMBL/GenBank/DDBJ databases">
        <authorList>
            <consortium name="Wellcome Sanger Institute Data Sharing"/>
        </authorList>
    </citation>
    <scope>NUCLEOTIDE SEQUENCE [LARGE SCALE GENOMIC DNA]</scope>
</reference>
<dbReference type="PANTHER" id="PTHR12081">
    <property type="entry name" value="TRANSCRIPTION FACTOR E2F"/>
    <property type="match status" value="1"/>
</dbReference>
<evidence type="ECO:0000256" key="6">
    <source>
        <dbReference type="SAM" id="Coils"/>
    </source>
</evidence>
<dbReference type="Ensembl" id="ENSENLT00000006106.1">
    <property type="protein sequence ID" value="ENSENLP00000005826.1"/>
    <property type="gene ID" value="ENSENLG00000002817.1"/>
</dbReference>
<keyword evidence="3 5" id="KW-0238">DNA-binding</keyword>
<keyword evidence="6" id="KW-0175">Coiled coil</keyword>
<dbReference type="GO" id="GO:0090575">
    <property type="term" value="C:RNA polymerase II transcription regulator complex"/>
    <property type="evidence" value="ECO:0007669"/>
    <property type="project" value="TreeGrafter"/>
</dbReference>
<dbReference type="InterPro" id="IPR015633">
    <property type="entry name" value="E2F"/>
</dbReference>
<dbReference type="Gene3D" id="1.10.10.10">
    <property type="entry name" value="Winged helix-like DNA-binding domain superfamily/Winged helix DNA-binding domain"/>
    <property type="match status" value="1"/>
</dbReference>
<name>A0A665TR33_ECHNA</name>
<dbReference type="Gene3D" id="6.10.250.540">
    <property type="match status" value="1"/>
</dbReference>
<keyword evidence="9" id="KW-1185">Reference proteome</keyword>